<proteinExistence type="predicted"/>
<evidence type="ECO:0000313" key="2">
    <source>
        <dbReference type="EMBL" id="KOG86495.1"/>
    </source>
</evidence>
<dbReference type="SUPFAM" id="SSF53474">
    <property type="entry name" value="alpha/beta-Hydrolases"/>
    <property type="match status" value="1"/>
</dbReference>
<dbReference type="Proteomes" id="UP000037020">
    <property type="component" value="Unassembled WGS sequence"/>
</dbReference>
<dbReference type="Gene3D" id="3.40.50.1820">
    <property type="entry name" value="alpha/beta hydrolase"/>
    <property type="match status" value="1"/>
</dbReference>
<evidence type="ECO:0000313" key="3">
    <source>
        <dbReference type="Proteomes" id="UP000037020"/>
    </source>
</evidence>
<organism evidence="2 3">
    <name type="scientific">Streptomyces varsoviensis</name>
    <dbReference type="NCBI Taxonomy" id="67373"/>
    <lineage>
        <taxon>Bacteria</taxon>
        <taxon>Bacillati</taxon>
        <taxon>Actinomycetota</taxon>
        <taxon>Actinomycetes</taxon>
        <taxon>Kitasatosporales</taxon>
        <taxon>Streptomycetaceae</taxon>
        <taxon>Streptomyces</taxon>
    </lineage>
</organism>
<dbReference type="EMBL" id="LGUT01002804">
    <property type="protein sequence ID" value="KOG86495.1"/>
    <property type="molecule type" value="Genomic_DNA"/>
</dbReference>
<sequence>CLYDGTATVAGLAALVLRLADDRGWERFAYAGISLGGAVGLHLAVHHPERLGALALLCSSAVFADGAAWRERAASVRADGTGPLVAPSTGRWFSRPATAAGPLGTRLLDDLRTADPAGYAACCDALATYDLRAELPRVAAPTLVVAGRDDQATPLSHARELADGIPGASLLEIAHAGHLVGVERPRAVSAALRAHFAPASGAPGPVPDERAGRN</sequence>
<gene>
    <name evidence="2" type="ORF">ADK38_30730</name>
</gene>
<keyword evidence="3" id="KW-1185">Reference proteome</keyword>
<comment type="caution">
    <text evidence="2">The sequence shown here is derived from an EMBL/GenBank/DDBJ whole genome shotgun (WGS) entry which is preliminary data.</text>
</comment>
<dbReference type="PANTHER" id="PTHR43433">
    <property type="entry name" value="HYDROLASE, ALPHA/BETA FOLD FAMILY PROTEIN"/>
    <property type="match status" value="1"/>
</dbReference>
<protein>
    <recommendedName>
        <fullName evidence="1">AB hydrolase-1 domain-containing protein</fullName>
    </recommendedName>
</protein>
<feature type="non-terminal residue" evidence="2">
    <location>
        <position position="1"/>
    </location>
</feature>
<dbReference type="Pfam" id="PF12697">
    <property type="entry name" value="Abhydrolase_6"/>
    <property type="match status" value="1"/>
</dbReference>
<dbReference type="InterPro" id="IPR050471">
    <property type="entry name" value="AB_hydrolase"/>
</dbReference>
<dbReference type="PRINTS" id="PR00111">
    <property type="entry name" value="ABHYDROLASE"/>
</dbReference>
<evidence type="ECO:0000259" key="1">
    <source>
        <dbReference type="Pfam" id="PF12697"/>
    </source>
</evidence>
<dbReference type="InterPro" id="IPR029058">
    <property type="entry name" value="AB_hydrolase_fold"/>
</dbReference>
<dbReference type="InterPro" id="IPR000073">
    <property type="entry name" value="AB_hydrolase_1"/>
</dbReference>
<reference evidence="2 3" key="1">
    <citation type="submission" date="2015-07" db="EMBL/GenBank/DDBJ databases">
        <authorList>
            <person name="Ju K.-S."/>
            <person name="Doroghazi J.R."/>
            <person name="Metcalf W.W."/>
        </authorList>
    </citation>
    <scope>NUCLEOTIDE SEQUENCE [LARGE SCALE GENOMIC DNA]</scope>
    <source>
        <strain evidence="2 3">NRRL B-3589</strain>
    </source>
</reference>
<dbReference type="PANTHER" id="PTHR43433:SF5">
    <property type="entry name" value="AB HYDROLASE-1 DOMAIN-CONTAINING PROTEIN"/>
    <property type="match status" value="1"/>
</dbReference>
<feature type="domain" description="AB hydrolase-1" evidence="1">
    <location>
        <begin position="9"/>
        <end position="191"/>
    </location>
</feature>
<name>A0ABR5IZD2_9ACTN</name>
<accession>A0ABR5IZD2</accession>